<proteinExistence type="predicted"/>
<dbReference type="InterPro" id="IPR052155">
    <property type="entry name" value="Biofilm_reg_signaling"/>
</dbReference>
<dbReference type="RefSeq" id="WP_249308510.1">
    <property type="nucleotide sequence ID" value="NZ_JACRSZ010000009.1"/>
</dbReference>
<feature type="domain" description="GGDEF" evidence="2">
    <location>
        <begin position="160"/>
        <end position="290"/>
    </location>
</feature>
<dbReference type="Proteomes" id="UP000657421">
    <property type="component" value="Unassembled WGS sequence"/>
</dbReference>
<dbReference type="CDD" id="cd01949">
    <property type="entry name" value="GGDEF"/>
    <property type="match status" value="1"/>
</dbReference>
<keyword evidence="4" id="KW-1185">Reference proteome</keyword>
<dbReference type="InterPro" id="IPR000014">
    <property type="entry name" value="PAS"/>
</dbReference>
<dbReference type="Pfam" id="PF08448">
    <property type="entry name" value="PAS_4"/>
    <property type="match status" value="1"/>
</dbReference>
<evidence type="ECO:0000259" key="1">
    <source>
        <dbReference type="PROSITE" id="PS50113"/>
    </source>
</evidence>
<dbReference type="Gene3D" id="3.30.450.20">
    <property type="entry name" value="PAS domain"/>
    <property type="match status" value="1"/>
</dbReference>
<evidence type="ECO:0000259" key="2">
    <source>
        <dbReference type="PROSITE" id="PS50887"/>
    </source>
</evidence>
<organism evidence="3 4">
    <name type="scientific">Jingyaoa shaoxingensis</name>
    <dbReference type="NCBI Taxonomy" id="2763671"/>
    <lineage>
        <taxon>Bacteria</taxon>
        <taxon>Bacillati</taxon>
        <taxon>Bacillota</taxon>
        <taxon>Clostridia</taxon>
        <taxon>Lachnospirales</taxon>
        <taxon>Lachnospiraceae</taxon>
        <taxon>Jingyaoa</taxon>
    </lineage>
</organism>
<dbReference type="PROSITE" id="PS50887">
    <property type="entry name" value="GGDEF"/>
    <property type="match status" value="1"/>
</dbReference>
<dbReference type="InterPro" id="IPR013656">
    <property type="entry name" value="PAS_4"/>
</dbReference>
<accession>A0ABR7NAB6</accession>
<gene>
    <name evidence="3" type="ORF">H8716_09685</name>
</gene>
<evidence type="ECO:0000313" key="4">
    <source>
        <dbReference type="Proteomes" id="UP000657421"/>
    </source>
</evidence>
<sequence length="290" mass="33107">MEFLNSEIMKRFMHSAPVNIFFKDTECKYCFVSEICDLVSVGENGSIVGKTDLEVQKFPEMGKMYYEDDKKILATGEGSQYINEFPMEDGESLYFEIKKSAVRDENGSIIGIVGIVDNVTERVRLEKKVEELSIIDGLTGVYNRNYLKYRVEEKKKKLIFPFTVIMSDCNYLNEVNDQYGHEYGDILLKIVADTLKEEVPEDSPVIRMGGDEFMILGNGITEEKASELMVNIRESLKRKSKENIPLSLAMGSYTVQSKDFSFDEVCHEADLRMYADKKGLKVDEGVEITE</sequence>
<evidence type="ECO:0000313" key="3">
    <source>
        <dbReference type="EMBL" id="MBC8573350.1"/>
    </source>
</evidence>
<dbReference type="InterPro" id="IPR000160">
    <property type="entry name" value="GGDEF_dom"/>
</dbReference>
<dbReference type="Gene3D" id="3.30.70.270">
    <property type="match status" value="1"/>
</dbReference>
<dbReference type="InterPro" id="IPR043128">
    <property type="entry name" value="Rev_trsase/Diguanyl_cyclase"/>
</dbReference>
<dbReference type="PANTHER" id="PTHR44757:SF2">
    <property type="entry name" value="BIOFILM ARCHITECTURE MAINTENANCE PROTEIN MBAA"/>
    <property type="match status" value="1"/>
</dbReference>
<protein>
    <submittedName>
        <fullName evidence="3">Diguanylate cyclase</fullName>
    </submittedName>
</protein>
<feature type="domain" description="PAC" evidence="1">
    <location>
        <begin position="75"/>
        <end position="131"/>
    </location>
</feature>
<dbReference type="Pfam" id="PF00990">
    <property type="entry name" value="GGDEF"/>
    <property type="match status" value="1"/>
</dbReference>
<dbReference type="PANTHER" id="PTHR44757">
    <property type="entry name" value="DIGUANYLATE CYCLASE DGCP"/>
    <property type="match status" value="1"/>
</dbReference>
<reference evidence="3 4" key="1">
    <citation type="submission" date="2020-08" db="EMBL/GenBank/DDBJ databases">
        <title>Genome public.</title>
        <authorList>
            <person name="Liu C."/>
            <person name="Sun Q."/>
        </authorList>
    </citation>
    <scope>NUCLEOTIDE SEQUENCE [LARGE SCALE GENOMIC DNA]</scope>
    <source>
        <strain evidence="3 4">NSJ-46</strain>
    </source>
</reference>
<dbReference type="NCBIfam" id="TIGR00254">
    <property type="entry name" value="GGDEF"/>
    <property type="match status" value="1"/>
</dbReference>
<dbReference type="NCBIfam" id="TIGR00229">
    <property type="entry name" value="sensory_box"/>
    <property type="match status" value="1"/>
</dbReference>
<dbReference type="SMART" id="SM00267">
    <property type="entry name" value="GGDEF"/>
    <property type="match status" value="1"/>
</dbReference>
<dbReference type="InterPro" id="IPR000700">
    <property type="entry name" value="PAS-assoc_C"/>
</dbReference>
<dbReference type="PROSITE" id="PS50113">
    <property type="entry name" value="PAC"/>
    <property type="match status" value="1"/>
</dbReference>
<name>A0ABR7NAB6_9FIRM</name>
<comment type="caution">
    <text evidence="3">The sequence shown here is derived from an EMBL/GenBank/DDBJ whole genome shotgun (WGS) entry which is preliminary data.</text>
</comment>
<dbReference type="InterPro" id="IPR035965">
    <property type="entry name" value="PAS-like_dom_sf"/>
</dbReference>
<dbReference type="SUPFAM" id="SSF55785">
    <property type="entry name" value="PYP-like sensor domain (PAS domain)"/>
    <property type="match status" value="1"/>
</dbReference>
<dbReference type="InterPro" id="IPR029787">
    <property type="entry name" value="Nucleotide_cyclase"/>
</dbReference>
<dbReference type="EMBL" id="JACRSZ010000009">
    <property type="protein sequence ID" value="MBC8573350.1"/>
    <property type="molecule type" value="Genomic_DNA"/>
</dbReference>
<dbReference type="SUPFAM" id="SSF55073">
    <property type="entry name" value="Nucleotide cyclase"/>
    <property type="match status" value="1"/>
</dbReference>